<dbReference type="Gene3D" id="2.30.30.40">
    <property type="entry name" value="SH3 Domains"/>
    <property type="match status" value="1"/>
</dbReference>
<evidence type="ECO:0000256" key="1">
    <source>
        <dbReference type="SAM" id="Phobius"/>
    </source>
</evidence>
<evidence type="ECO:0000313" key="3">
    <source>
        <dbReference type="Proteomes" id="UP000034543"/>
    </source>
</evidence>
<feature type="transmembrane region" description="Helical" evidence="1">
    <location>
        <begin position="7"/>
        <end position="25"/>
    </location>
</feature>
<organism evidence="2 3">
    <name type="scientific">Candidatus Gottesmanbacteria bacterium GW2011_GWA1_43_11</name>
    <dbReference type="NCBI Taxonomy" id="1618436"/>
    <lineage>
        <taxon>Bacteria</taxon>
        <taxon>Candidatus Gottesmaniibacteriota</taxon>
    </lineage>
</organism>
<dbReference type="STRING" id="1618436.UV59_C0020G0035"/>
<protein>
    <recommendedName>
        <fullName evidence="4">SH3b domain-containing protein</fullName>
    </recommendedName>
</protein>
<comment type="caution">
    <text evidence="2">The sequence shown here is derived from an EMBL/GenBank/DDBJ whole genome shotgun (WGS) entry which is preliminary data.</text>
</comment>
<keyword evidence="1" id="KW-1133">Transmembrane helix</keyword>
<keyword evidence="1" id="KW-0812">Transmembrane</keyword>
<gene>
    <name evidence="2" type="ORF">UV59_C0020G0035</name>
</gene>
<evidence type="ECO:0000313" key="2">
    <source>
        <dbReference type="EMBL" id="KKS84406.1"/>
    </source>
</evidence>
<accession>A0A0G1EMY7</accession>
<evidence type="ECO:0008006" key="4">
    <source>
        <dbReference type="Google" id="ProtNLM"/>
    </source>
</evidence>
<keyword evidence="1" id="KW-0472">Membrane</keyword>
<dbReference type="Proteomes" id="UP000034543">
    <property type="component" value="Unassembled WGS sequence"/>
</dbReference>
<reference evidence="2 3" key="1">
    <citation type="journal article" date="2015" name="Nature">
        <title>rRNA introns, odd ribosomes, and small enigmatic genomes across a large radiation of phyla.</title>
        <authorList>
            <person name="Brown C.T."/>
            <person name="Hug L.A."/>
            <person name="Thomas B.C."/>
            <person name="Sharon I."/>
            <person name="Castelle C.J."/>
            <person name="Singh A."/>
            <person name="Wilkins M.J."/>
            <person name="Williams K.H."/>
            <person name="Banfield J.F."/>
        </authorList>
    </citation>
    <scope>NUCLEOTIDE SEQUENCE [LARGE SCALE GENOMIC DNA]</scope>
</reference>
<dbReference type="AlphaFoldDB" id="A0A0G1EMY7"/>
<dbReference type="EMBL" id="LCFB01000020">
    <property type="protein sequence ID" value="KKS84406.1"/>
    <property type="molecule type" value="Genomic_DNA"/>
</dbReference>
<name>A0A0G1EMY7_9BACT</name>
<proteinExistence type="predicted"/>
<sequence length="168" mass="19143">MHKITKIILLYIAVLATGLFIMGVFESRYVHEQARKTESQIMTLNQELQKTVSSQSAAKITKQLARLETEISEISQKKDQKVLGSKQEVVTNTAVQTGFVKLLKEWQTADVYESNSYSASISGQLEPDQNYLYTKKIGNWYQIMLPSSNNDGWVTKRFVEEINLNTSE</sequence>